<evidence type="ECO:0000313" key="3">
    <source>
        <dbReference type="Proteomes" id="UP000018851"/>
    </source>
</evidence>
<evidence type="ECO:0000256" key="1">
    <source>
        <dbReference type="SAM" id="MobiDB-lite"/>
    </source>
</evidence>
<dbReference type="AlphaFoldDB" id="W0AFD2"/>
<dbReference type="STRING" id="1123269.NX02_16470"/>
<dbReference type="HOGENOM" id="CLU_133294_0_0_5"/>
<protein>
    <submittedName>
        <fullName evidence="2">Uncharacterized protein</fullName>
    </submittedName>
</protein>
<dbReference type="KEGG" id="ssan:NX02_16470"/>
<name>W0AFD2_9SPHN</name>
<evidence type="ECO:0000313" key="2">
    <source>
        <dbReference type="EMBL" id="AHE54973.1"/>
    </source>
</evidence>
<reference evidence="2 3" key="1">
    <citation type="submission" date="2013-07" db="EMBL/GenBank/DDBJ databases">
        <title>Completed genome of Sphingomonas sanxanigenens NX02.</title>
        <authorList>
            <person name="Ma T."/>
            <person name="Huang H."/>
            <person name="Wu M."/>
            <person name="Li X."/>
            <person name="Li G."/>
        </authorList>
    </citation>
    <scope>NUCLEOTIDE SEQUENCE [LARGE SCALE GENOMIC DNA]</scope>
    <source>
        <strain evidence="2 3">NX02</strain>
    </source>
</reference>
<keyword evidence="3" id="KW-1185">Reference proteome</keyword>
<accession>W0AFD2</accession>
<sequence length="171" mass="18851">MSWSDFFARLLGLSPAPPHEPPSASPAAPPAPPPLPSADPRPPVPFDYEDPRLPDGARPRILTIRTLIAEVEARARTRGIAATDLIDLQQMRDNHLPTLLKSYVEIPAEHRAEIFRKTGHSASFILNEGLDKMATRLRGMSRSLAQGDLDAFAANMRFIEARYGDDFSALD</sequence>
<proteinExistence type="predicted"/>
<feature type="compositionally biased region" description="Pro residues" evidence="1">
    <location>
        <begin position="15"/>
        <end position="45"/>
    </location>
</feature>
<dbReference type="EMBL" id="CP006644">
    <property type="protein sequence ID" value="AHE54973.1"/>
    <property type="molecule type" value="Genomic_DNA"/>
</dbReference>
<dbReference type="RefSeq" id="WP_025293169.1">
    <property type="nucleotide sequence ID" value="NZ_CP006644.1"/>
</dbReference>
<feature type="region of interest" description="Disordered" evidence="1">
    <location>
        <begin position="14"/>
        <end position="54"/>
    </location>
</feature>
<dbReference type="eggNOG" id="ENOG5033Z6G">
    <property type="taxonomic scope" value="Bacteria"/>
</dbReference>
<dbReference type="PATRIC" id="fig|1123269.5.peg.3224"/>
<organism evidence="2 3">
    <name type="scientific">Sphingomonas sanxanigenens DSM 19645 = NX02</name>
    <dbReference type="NCBI Taxonomy" id="1123269"/>
    <lineage>
        <taxon>Bacteria</taxon>
        <taxon>Pseudomonadati</taxon>
        <taxon>Pseudomonadota</taxon>
        <taxon>Alphaproteobacteria</taxon>
        <taxon>Sphingomonadales</taxon>
        <taxon>Sphingomonadaceae</taxon>
        <taxon>Sphingomonas</taxon>
    </lineage>
</organism>
<gene>
    <name evidence="2" type="ORF">NX02_16470</name>
</gene>
<dbReference type="Proteomes" id="UP000018851">
    <property type="component" value="Chromosome"/>
</dbReference>